<protein>
    <submittedName>
        <fullName evidence="1">Uncharacterized protein</fullName>
    </submittedName>
</protein>
<reference evidence="1" key="2">
    <citation type="journal article" date="2022" name="New Phytol.">
        <title>Evolutionary transition to the ectomycorrhizal habit in the genomes of a hyperdiverse lineage of mushroom-forming fungi.</title>
        <authorList>
            <person name="Looney B."/>
            <person name="Miyauchi S."/>
            <person name="Morin E."/>
            <person name="Drula E."/>
            <person name="Courty P.E."/>
            <person name="Kohler A."/>
            <person name="Kuo A."/>
            <person name="LaButti K."/>
            <person name="Pangilinan J."/>
            <person name="Lipzen A."/>
            <person name="Riley R."/>
            <person name="Andreopoulos W."/>
            <person name="He G."/>
            <person name="Johnson J."/>
            <person name="Nolan M."/>
            <person name="Tritt A."/>
            <person name="Barry K.W."/>
            <person name="Grigoriev I.V."/>
            <person name="Nagy L.G."/>
            <person name="Hibbett D."/>
            <person name="Henrissat B."/>
            <person name="Matheny P.B."/>
            <person name="Labbe J."/>
            <person name="Martin F.M."/>
        </authorList>
    </citation>
    <scope>NUCLEOTIDE SEQUENCE</scope>
    <source>
        <strain evidence="1">FP105234-sp</strain>
    </source>
</reference>
<evidence type="ECO:0000313" key="2">
    <source>
        <dbReference type="Proteomes" id="UP000814033"/>
    </source>
</evidence>
<keyword evidence="2" id="KW-1185">Reference proteome</keyword>
<evidence type="ECO:0000313" key="1">
    <source>
        <dbReference type="EMBL" id="KAI0042111.1"/>
    </source>
</evidence>
<accession>A0ACB8REJ9</accession>
<name>A0ACB8REJ9_9AGAM</name>
<dbReference type="EMBL" id="MU276083">
    <property type="protein sequence ID" value="KAI0042111.1"/>
    <property type="molecule type" value="Genomic_DNA"/>
</dbReference>
<organism evidence="1 2">
    <name type="scientific">Auriscalpium vulgare</name>
    <dbReference type="NCBI Taxonomy" id="40419"/>
    <lineage>
        <taxon>Eukaryota</taxon>
        <taxon>Fungi</taxon>
        <taxon>Dikarya</taxon>
        <taxon>Basidiomycota</taxon>
        <taxon>Agaricomycotina</taxon>
        <taxon>Agaricomycetes</taxon>
        <taxon>Russulales</taxon>
        <taxon>Auriscalpiaceae</taxon>
        <taxon>Auriscalpium</taxon>
    </lineage>
</organism>
<comment type="caution">
    <text evidence="1">The sequence shown here is derived from an EMBL/GenBank/DDBJ whole genome shotgun (WGS) entry which is preliminary data.</text>
</comment>
<dbReference type="Proteomes" id="UP000814033">
    <property type="component" value="Unassembled WGS sequence"/>
</dbReference>
<reference evidence="1" key="1">
    <citation type="submission" date="2021-02" db="EMBL/GenBank/DDBJ databases">
        <authorList>
            <consortium name="DOE Joint Genome Institute"/>
            <person name="Ahrendt S."/>
            <person name="Looney B.P."/>
            <person name="Miyauchi S."/>
            <person name="Morin E."/>
            <person name="Drula E."/>
            <person name="Courty P.E."/>
            <person name="Chicoki N."/>
            <person name="Fauchery L."/>
            <person name="Kohler A."/>
            <person name="Kuo A."/>
            <person name="Labutti K."/>
            <person name="Pangilinan J."/>
            <person name="Lipzen A."/>
            <person name="Riley R."/>
            <person name="Andreopoulos W."/>
            <person name="He G."/>
            <person name="Johnson J."/>
            <person name="Barry K.W."/>
            <person name="Grigoriev I.V."/>
            <person name="Nagy L."/>
            <person name="Hibbett D."/>
            <person name="Henrissat B."/>
            <person name="Matheny P.B."/>
            <person name="Labbe J."/>
            <person name="Martin F."/>
        </authorList>
    </citation>
    <scope>NUCLEOTIDE SEQUENCE</scope>
    <source>
        <strain evidence="1">FP105234-sp</strain>
    </source>
</reference>
<sequence>MAAFGTQLLQRVRTLGQRLFHRFGIHCATHQIRVILISAVVITSLSYPALAIYSAQQPRFLAHFSSQILDPFRAADAISSYYAQHDLWNVWTAHDPIHVREDSVVRARCGVEHTLRVERVLIHSAAADGTGALNHQVLMSALHLEQRIASELAMHHVPCLRRPGGQCLVITPLEFWKHDAVALRGDGNVQDTLSIAKNVSISGMPIVPQMVLAGREANEYPSMDAGSSMFLALTFFFPETDCLGHSGHATWLQILEESTKDHADLMTERQAPKLVALEYKTHNSPSANTSVLTAFIYVAYMAFAVMFGRGMRNTLPVHNGLGLVFTGAVEVIVSTITSLSVCALVGFRVTMIPWGIFPLVILVIGAENMFTLVEAIVRTSIALPVKERVAEGLSRAGTSNSLKVLTYNIILGVIAFFARGATRQFCAFAVVVLVAHWFLVHTFFVAVLSIDLQRLELDELLQQNTTFTPSVPSPQPKQTTVKTNTKGGRLFVSFKSLLRGRATKNISLLLLLATSATLYFVTYPTSRLVGSPQVPLTSPSALARTKIAQPDNDPAWHTWRLLNPAEDALVHLRIESPTILMFRPAGTGSATDLPSDGPTALLPHRSSRFSYSWSARAITWLLRIFVLPMAATVGILYGILLYLLKDAERLEAQRHITEVDVQVKEEEVPVEETIAFTALPRAISTDVELIAASRDGRVVATVGLENELVIWFGDKQVHWSVDTTDVLLRGASTSSAASAITALALTDAGTVCAVGTGAGVIAIWSIGADMIKPLPQLILQSASSAVVGLQFVNPRVPGTSTPARSRISSFEAPPVVFSAYENGTVAQWNTLSPESPFMVTPFRPGFVLWSSLLRLPQSDRILAAFATDDGAVELVDVVPSTSDVALAIDCRLPAGNPSDNVVRVHASYVEMGGSRTVIVAAATQAGVVSLWDGSTTDCIAILDDAHGQINNMRISPIASRSCTQCGEQPVDSFTLSFSVGQNVLFYRAFMPSDGRHCSCAHNQPQGTISWTTTLGVRSRSSSMASSSSVAPSRSRHGSVTDESAFPISGHGVLSRRASEKDLLRRSSDTLPVTLDGDESDSVGPLDTPPLGAASMSRWKGLAVMRAADATFERGSWDVVDGRVVGVRRRPRARAAQSAGPLHLQHDSAKGLSAASMERWEVWTFDPSASRFQASPLASLDKNARDKSKTSVSPSSSASKHSQCSTKDDHDVPRLPFTRVSPFVSGCSYCLAGFGNTVGFFSFASSADYLERNLSSRLAHSIHD</sequence>
<proteinExistence type="predicted"/>
<gene>
    <name evidence="1" type="ORF">FA95DRAFT_613933</name>
</gene>